<feature type="region of interest" description="Disordered" evidence="5">
    <location>
        <begin position="234"/>
        <end position="265"/>
    </location>
</feature>
<dbReference type="HOGENOM" id="CLU_085966_1_0_0"/>
<dbReference type="PANTHER" id="PTHR39181">
    <property type="entry name" value="TYROSINE-PROTEIN PHOSPHATASE YWQE"/>
    <property type="match status" value="1"/>
</dbReference>
<evidence type="ECO:0000256" key="4">
    <source>
        <dbReference type="ARBA" id="ARBA00051722"/>
    </source>
</evidence>
<evidence type="ECO:0000256" key="2">
    <source>
        <dbReference type="ARBA" id="ARBA00013064"/>
    </source>
</evidence>
<proteinExistence type="inferred from homology"/>
<dbReference type="PIRSF" id="PIRSF016557">
    <property type="entry name" value="Caps_synth_CpsB"/>
    <property type="match status" value="1"/>
</dbReference>
<gene>
    <name evidence="6" type="ordered locus">Terro_1644</name>
</gene>
<dbReference type="Proteomes" id="UP000006056">
    <property type="component" value="Chromosome"/>
</dbReference>
<dbReference type="eggNOG" id="COG4464">
    <property type="taxonomic scope" value="Bacteria"/>
</dbReference>
<comment type="catalytic activity">
    <reaction evidence="4">
        <text>O-phospho-L-tyrosyl-[protein] + H2O = L-tyrosyl-[protein] + phosphate</text>
        <dbReference type="Rhea" id="RHEA:10684"/>
        <dbReference type="Rhea" id="RHEA-COMP:10136"/>
        <dbReference type="Rhea" id="RHEA-COMP:20101"/>
        <dbReference type="ChEBI" id="CHEBI:15377"/>
        <dbReference type="ChEBI" id="CHEBI:43474"/>
        <dbReference type="ChEBI" id="CHEBI:46858"/>
        <dbReference type="ChEBI" id="CHEBI:61978"/>
        <dbReference type="EC" id="3.1.3.48"/>
    </reaction>
</comment>
<sequence>MVDIHQHLLFGIDDGSKSLEQSVAMVQMAMEDGITHVVATPHANDRYSYDRARNEGLLQQIREALPPDVAAAMTLGLGCDFHLNFENTEDARVHKRRYTINEKEYLLIELPDIGISNRIDEILYNLRIGGMTPILTHPERNVTLQRTPGKLQEWVANGLLLQVTAGSVLGTFGHTAESLAWSLLKQNSVHFIATDAHDLERRTPTMSIARRSIAERLGEDTATRLCVTNPMAVFEGNPLPEQPVQDAEPDEPEDKPSLWKRIFSR</sequence>
<dbReference type="Pfam" id="PF19567">
    <property type="entry name" value="CpsB_CapC"/>
    <property type="match status" value="1"/>
</dbReference>
<accession>I3ZFC9</accession>
<dbReference type="EMBL" id="CP003379">
    <property type="protein sequence ID" value="AFL87947.1"/>
    <property type="molecule type" value="Genomic_DNA"/>
</dbReference>
<comment type="similarity">
    <text evidence="1">Belongs to the metallo-dependent hydrolases superfamily. CpsB/CapC family.</text>
</comment>
<protein>
    <recommendedName>
        <fullName evidence="2">protein-tyrosine-phosphatase</fullName>
        <ecNumber evidence="2">3.1.3.48</ecNumber>
    </recommendedName>
</protein>
<dbReference type="GO" id="GO:0004725">
    <property type="term" value="F:protein tyrosine phosphatase activity"/>
    <property type="evidence" value="ECO:0007669"/>
    <property type="project" value="UniProtKB-EC"/>
</dbReference>
<name>I3ZFC9_TERRK</name>
<keyword evidence="7" id="KW-1185">Reference proteome</keyword>
<dbReference type="AlphaFoldDB" id="I3ZFC9"/>
<evidence type="ECO:0000256" key="1">
    <source>
        <dbReference type="ARBA" id="ARBA00005750"/>
    </source>
</evidence>
<dbReference type="PANTHER" id="PTHR39181:SF1">
    <property type="entry name" value="TYROSINE-PROTEIN PHOSPHATASE YWQE"/>
    <property type="match status" value="1"/>
</dbReference>
<organism evidence="6 7">
    <name type="scientific">Terriglobus roseus (strain DSM 18391 / NRRL B-41598 / KBS 63)</name>
    <dbReference type="NCBI Taxonomy" id="926566"/>
    <lineage>
        <taxon>Bacteria</taxon>
        <taxon>Pseudomonadati</taxon>
        <taxon>Acidobacteriota</taxon>
        <taxon>Terriglobia</taxon>
        <taxon>Terriglobales</taxon>
        <taxon>Acidobacteriaceae</taxon>
        <taxon>Terriglobus</taxon>
    </lineage>
</organism>
<dbReference type="InterPro" id="IPR016667">
    <property type="entry name" value="Caps_polysacc_synth_CpsB/CapC"/>
</dbReference>
<dbReference type="STRING" id="926566.Terro_1644"/>
<evidence type="ECO:0000256" key="5">
    <source>
        <dbReference type="SAM" id="MobiDB-lite"/>
    </source>
</evidence>
<dbReference type="EC" id="3.1.3.48" evidence="2"/>
<dbReference type="OrthoDB" id="9788539at2"/>
<dbReference type="InterPro" id="IPR016195">
    <property type="entry name" value="Pol/histidinol_Pase-like"/>
</dbReference>
<dbReference type="KEGG" id="trs:Terro_1644"/>
<dbReference type="RefSeq" id="WP_014785516.1">
    <property type="nucleotide sequence ID" value="NC_018014.1"/>
</dbReference>
<evidence type="ECO:0000256" key="3">
    <source>
        <dbReference type="ARBA" id="ARBA00022801"/>
    </source>
</evidence>
<reference evidence="6 7" key="1">
    <citation type="submission" date="2012-06" db="EMBL/GenBank/DDBJ databases">
        <title>Complete genome of Terriglobus roseus DSM 18391.</title>
        <authorList>
            <consortium name="US DOE Joint Genome Institute (JGI-PGF)"/>
            <person name="Lucas S."/>
            <person name="Copeland A."/>
            <person name="Lapidus A."/>
            <person name="Glavina del Rio T."/>
            <person name="Dalin E."/>
            <person name="Tice H."/>
            <person name="Bruce D."/>
            <person name="Goodwin L."/>
            <person name="Pitluck S."/>
            <person name="Peters L."/>
            <person name="Mikhailova N."/>
            <person name="Munk A.C.C."/>
            <person name="Kyrpides N."/>
            <person name="Mavromatis K."/>
            <person name="Ivanova N."/>
            <person name="Brettin T."/>
            <person name="Detter J.C."/>
            <person name="Han C."/>
            <person name="Larimer F."/>
            <person name="Land M."/>
            <person name="Hauser L."/>
            <person name="Markowitz V."/>
            <person name="Cheng J.-F."/>
            <person name="Hugenholtz P."/>
            <person name="Woyke T."/>
            <person name="Wu D."/>
            <person name="Brambilla E."/>
            <person name="Klenk H.-P."/>
            <person name="Eisen J.A."/>
        </authorList>
    </citation>
    <scope>NUCLEOTIDE SEQUENCE [LARGE SCALE GENOMIC DNA]</scope>
    <source>
        <strain evidence="7">DSM 18391 / NRRL B-41598 / KBS 63</strain>
    </source>
</reference>
<evidence type="ECO:0000313" key="6">
    <source>
        <dbReference type="EMBL" id="AFL87947.1"/>
    </source>
</evidence>
<dbReference type="SUPFAM" id="SSF89550">
    <property type="entry name" value="PHP domain-like"/>
    <property type="match status" value="1"/>
</dbReference>
<dbReference type="Gene3D" id="3.20.20.140">
    <property type="entry name" value="Metal-dependent hydrolases"/>
    <property type="match status" value="1"/>
</dbReference>
<evidence type="ECO:0000313" key="7">
    <source>
        <dbReference type="Proteomes" id="UP000006056"/>
    </source>
</evidence>
<dbReference type="GO" id="GO:0030145">
    <property type="term" value="F:manganese ion binding"/>
    <property type="evidence" value="ECO:0007669"/>
    <property type="project" value="InterPro"/>
</dbReference>
<keyword evidence="3" id="KW-0378">Hydrolase</keyword>